<dbReference type="SMART" id="SM00060">
    <property type="entry name" value="FN3"/>
    <property type="match status" value="2"/>
</dbReference>
<dbReference type="PROSITE" id="PS50853">
    <property type="entry name" value="FN3"/>
    <property type="match status" value="2"/>
</dbReference>
<dbReference type="Gene3D" id="2.60.120.260">
    <property type="entry name" value="Galactose-binding domain-like"/>
    <property type="match status" value="1"/>
</dbReference>
<feature type="domain" description="Fibronectin type-III" evidence="3">
    <location>
        <begin position="498"/>
        <end position="586"/>
    </location>
</feature>
<reference evidence="4" key="1">
    <citation type="submission" date="2022-11" db="EMBL/GenBank/DDBJ databases">
        <title>Refractory cell wall polysaccharides provide important carbon source for microbial heterotrophs in the hadal ocean.</title>
        <authorList>
            <person name="Zhu X."/>
        </authorList>
    </citation>
    <scope>NUCLEOTIDE SEQUENCE</scope>
    <source>
        <strain evidence="4">MTRN7</strain>
    </source>
</reference>
<keyword evidence="5" id="KW-1185">Reference proteome</keyword>
<feature type="domain" description="Fibronectin type-III" evidence="3">
    <location>
        <begin position="214"/>
        <end position="307"/>
    </location>
</feature>
<evidence type="ECO:0000259" key="2">
    <source>
        <dbReference type="PROSITE" id="PS50060"/>
    </source>
</evidence>
<keyword evidence="1" id="KW-0732">Signal</keyword>
<dbReference type="InterPro" id="IPR013320">
    <property type="entry name" value="ConA-like_dom_sf"/>
</dbReference>
<dbReference type="InterPro" id="IPR003961">
    <property type="entry name" value="FN3_dom"/>
</dbReference>
<dbReference type="InterPro" id="IPR000998">
    <property type="entry name" value="MAM_dom"/>
</dbReference>
<evidence type="ECO:0000313" key="5">
    <source>
        <dbReference type="Proteomes" id="UP001149142"/>
    </source>
</evidence>
<dbReference type="Pfam" id="PF00041">
    <property type="entry name" value="fn3"/>
    <property type="match status" value="1"/>
</dbReference>
<sequence>MKKTTLLMCLIALFTGYQALSQITSYPYSEDFESGDGGWTADNTNSGTWALGTPASAVINSAASGANSWVTNLTGNYNNGESSFVNSPIFDLTSLTNPSIEFSVWWESEFSWDGTVLQSSIDGGATWQNVGAVGDPNNWYTDGTINGNPGGQQEGWTGRNGSGSNGWVTARHALVGLAGQSSVQFRIAFGSDGSVQDEGFAFDDVSIFDVTCPEPLNLTATTTGDSTADIFWSLGGSESDWQIWVQPAGTGLPTTDGTVTSNNNPYPASGLTPSTAYEVYVRANCNANGYSNWVGPVNFTTFNVPPPAPVGVTCSSGSSTFIFTEDFGNDTNYVPTGWTGTTFADSNGNWDITIPSSNSTGTGPDVTWDGNAGTHLEYEASGNTTNVASAITPAIDLSTAVDGAELSFYMHAYGVDMGTLNVGVSTSATGPFTTEYTWIGEYQTSASDPWVPIGINLDAYLGQVIYIEFSYVGTGATWEGDMSIDQVRVETCGNFCVAPSNITIAGITHDSADISWTPSGSESQWNYVVQPAGTGVPTSGTTVGTTTLTESGLSPLTDYEVYVQAICGANTSVWAGPISFSTTAQTNFVLDCTNGGPQNLVYCYENNDTNVFTFTSSDGTTPLNITFNAGQVEQNWDELIVLDSDGITDLNAATPYGNNGDVSGITYQSTGSSISFQVQSDGSVNCQGNGYTSIDVTVSCATCINPTATFAIVDDCANGDQFLVDVNITSLGDATSLSVQDNQGNSPVSVSTTGSVTPLFGPYPFNTDIIFTISNEQDGNCVITSQAISLAGCPPDNDNPCDATTAVVNDAFLCEVSTPGTLLEATSSGVPNPSCGGDPDDDVWYQFTATSDFHLISLANVQGSNTGDIDFALYEGACDALVEIDCTSGFALLSSITPQLVVGNTYFIRIFSGSSNSETTTFDLCITPYEAPTNVTCDATENLCPGGDDLYTFNTVGVEPGLGQIDCLFTSPNPTFSVLEIGTSGTIEVQMVQNTAFDAAGNPIGDELDVDFALWGPYAPGDDYCSGGDYPSDPVTACSYSAAPVESFTINNAIAGEIYIVMITNFEKEPGVIQITQTNLDPNNPDPNAGTLSADIDVELSSVDVTFIDNDNDDTTPMVAEPCGLDSITIEADSPFADTFEWYINNIFQPNLTSSSITVSESGPVTVYAYDNQCMGVADATVIVNLYKDPIVNVVPPEEVSIVTCDDESGDGVEEFDFSTLSSIILDDVSQDPNDFVVTYHETLSDAQSGTNAITFPYSAVDGTVIYVRAEDVNAVGSGSGCASTNTSFTLTVLGALPEITDISDFIVCDDSLNDGYETFDLSTKDDEVLNGQDSSEFSVSYHVSELDAETNSNPITAPFTNTEVSSQTIYVRLENLTASDCYKTSSFEIIVNPLPETTFGDVVYEVCPNATVPITVTAIPDNYTSSEVSVVWYDQYDTVISGATTLDLDTVLTAGVYTIEVTFTDTGCSNTAEVLVEELESCVIPQGISPGLKDGKNDTFDLSSFDVQRLEIYNRYGTLVYSKDNYINEWHGQSNNGDELPVGTYYYIMKYQGSKQKAAWIYINR</sequence>
<name>A0ABT4S0W4_9FLAO</name>
<dbReference type="InterPro" id="IPR013783">
    <property type="entry name" value="Ig-like_fold"/>
</dbReference>
<evidence type="ECO:0000259" key="3">
    <source>
        <dbReference type="PROSITE" id="PS50853"/>
    </source>
</evidence>
<dbReference type="SUPFAM" id="SSF49899">
    <property type="entry name" value="Concanavalin A-like lectins/glucanases"/>
    <property type="match status" value="1"/>
</dbReference>
<dbReference type="Pfam" id="PF20773">
    <property type="entry name" value="InhA-like_MAM"/>
    <property type="match status" value="1"/>
</dbReference>
<dbReference type="PROSITE" id="PS50060">
    <property type="entry name" value="MAM_2"/>
    <property type="match status" value="1"/>
</dbReference>
<dbReference type="CDD" id="cd00063">
    <property type="entry name" value="FN3"/>
    <property type="match status" value="2"/>
</dbReference>
<dbReference type="RefSeq" id="WP_270005554.1">
    <property type="nucleotide sequence ID" value="NZ_JAPFGC010000002.1"/>
</dbReference>
<dbReference type="SUPFAM" id="SSF49265">
    <property type="entry name" value="Fibronectin type III"/>
    <property type="match status" value="2"/>
</dbReference>
<dbReference type="EMBL" id="JAPFGC010000002">
    <property type="protein sequence ID" value="MDA0177716.1"/>
    <property type="molecule type" value="Genomic_DNA"/>
</dbReference>
<comment type="caution">
    <text evidence="4">The sequence shown here is derived from an EMBL/GenBank/DDBJ whole genome shotgun (WGS) entry which is preliminary data.</text>
</comment>
<dbReference type="InterPro" id="IPR036116">
    <property type="entry name" value="FN3_sf"/>
</dbReference>
<feature type="signal peptide" evidence="1">
    <location>
        <begin position="1"/>
        <end position="19"/>
    </location>
</feature>
<evidence type="ECO:0000313" key="4">
    <source>
        <dbReference type="EMBL" id="MDA0177716.1"/>
    </source>
</evidence>
<organism evidence="4 5">
    <name type="scientific">Mesoflavibacter profundi</name>
    <dbReference type="NCBI Taxonomy" id="2708110"/>
    <lineage>
        <taxon>Bacteria</taxon>
        <taxon>Pseudomonadati</taxon>
        <taxon>Bacteroidota</taxon>
        <taxon>Flavobacteriia</taxon>
        <taxon>Flavobacteriales</taxon>
        <taxon>Flavobacteriaceae</taxon>
        <taxon>Mesoflavibacter</taxon>
    </lineage>
</organism>
<dbReference type="Pfam" id="PF23759">
    <property type="entry name" value="GBD_T9SS_assoc"/>
    <property type="match status" value="1"/>
</dbReference>
<dbReference type="Pfam" id="PF13585">
    <property type="entry name" value="CHU_C"/>
    <property type="match status" value="1"/>
</dbReference>
<evidence type="ECO:0000256" key="1">
    <source>
        <dbReference type="SAM" id="SignalP"/>
    </source>
</evidence>
<feature type="domain" description="MAM" evidence="2">
    <location>
        <begin position="323"/>
        <end position="494"/>
    </location>
</feature>
<dbReference type="InterPro" id="IPR056600">
    <property type="entry name" value="GBD_T9SS_assoc"/>
</dbReference>
<dbReference type="Gene3D" id="2.60.40.10">
    <property type="entry name" value="Immunoglobulins"/>
    <property type="match status" value="2"/>
</dbReference>
<accession>A0ABT4S0W4</accession>
<dbReference type="Proteomes" id="UP001149142">
    <property type="component" value="Unassembled WGS sequence"/>
</dbReference>
<feature type="chain" id="PRO_5047098014" evidence="1">
    <location>
        <begin position="20"/>
        <end position="1566"/>
    </location>
</feature>
<gene>
    <name evidence="4" type="ORF">OOZ35_09460</name>
</gene>
<dbReference type="Gene3D" id="2.60.120.200">
    <property type="match status" value="1"/>
</dbReference>
<protein>
    <submittedName>
        <fullName evidence="4">Gliding motility-associated C-terminal domain-containing protein</fullName>
    </submittedName>
</protein>
<proteinExistence type="predicted"/>